<keyword evidence="3" id="KW-1185">Reference proteome</keyword>
<feature type="compositionally biased region" description="Basic and acidic residues" evidence="1">
    <location>
        <begin position="281"/>
        <end position="290"/>
    </location>
</feature>
<dbReference type="EMBL" id="CAJPDR010000080">
    <property type="protein sequence ID" value="CAF9915059.1"/>
    <property type="molecule type" value="Genomic_DNA"/>
</dbReference>
<evidence type="ECO:0000313" key="3">
    <source>
        <dbReference type="Proteomes" id="UP000664203"/>
    </source>
</evidence>
<comment type="caution">
    <text evidence="2">The sequence shown here is derived from an EMBL/GenBank/DDBJ whole genome shotgun (WGS) entry which is preliminary data.</text>
</comment>
<dbReference type="AlphaFoldDB" id="A0A8H3F117"/>
<dbReference type="OrthoDB" id="3940621at2759"/>
<evidence type="ECO:0000256" key="1">
    <source>
        <dbReference type="SAM" id="MobiDB-lite"/>
    </source>
</evidence>
<proteinExistence type="predicted"/>
<protein>
    <submittedName>
        <fullName evidence="2">Uncharacterized protein</fullName>
    </submittedName>
</protein>
<gene>
    <name evidence="2" type="ORF">ALECFALPRED_009965</name>
</gene>
<organism evidence="2 3">
    <name type="scientific">Alectoria fallacina</name>
    <dbReference type="NCBI Taxonomy" id="1903189"/>
    <lineage>
        <taxon>Eukaryota</taxon>
        <taxon>Fungi</taxon>
        <taxon>Dikarya</taxon>
        <taxon>Ascomycota</taxon>
        <taxon>Pezizomycotina</taxon>
        <taxon>Lecanoromycetes</taxon>
        <taxon>OSLEUM clade</taxon>
        <taxon>Lecanoromycetidae</taxon>
        <taxon>Lecanorales</taxon>
        <taxon>Lecanorineae</taxon>
        <taxon>Parmeliaceae</taxon>
        <taxon>Alectoria</taxon>
    </lineage>
</organism>
<dbReference type="Proteomes" id="UP000664203">
    <property type="component" value="Unassembled WGS sequence"/>
</dbReference>
<evidence type="ECO:0000313" key="2">
    <source>
        <dbReference type="EMBL" id="CAF9915059.1"/>
    </source>
</evidence>
<feature type="region of interest" description="Disordered" evidence="1">
    <location>
        <begin position="281"/>
        <end position="301"/>
    </location>
</feature>
<accession>A0A8H3F117</accession>
<reference evidence="2" key="1">
    <citation type="submission" date="2021-03" db="EMBL/GenBank/DDBJ databases">
        <authorList>
            <person name="Tagirdzhanova G."/>
        </authorList>
    </citation>
    <scope>NUCLEOTIDE SEQUENCE</scope>
</reference>
<name>A0A8H3F117_9LECA</name>
<sequence>MTLGKHYIISPNSSIFSSFRILDSPSHLQSRSSNHLLHGIQQEGSHHRPSHQTPAIALAGKMAPSPKIELAPLSKAERDIPISQSQRTPMPTPFGLLFLVPPEIRLKIYRELITAGSIRFLETSKAVHNEAIDILLQERICKLEFNVEKPCHIFPSQESANTILNLEIRLNLTDRPPREFRLNRTDRPPRELELSRICISGFNNWLARISGGAYGPHDYQAPTHPTCRKVCKILLDCDPGFEGYLPAHIFEIMRFFTGFETLVLAIDSDYVDSTHRMRQRMYDPRPDPQRNMESAMHSKGNVDTQLAYQTARDALEPTLGPAEWVCDEEEAHMEFHPRR</sequence>